<feature type="domain" description="Helix-turn-helix" evidence="1">
    <location>
        <begin position="4"/>
        <end position="49"/>
    </location>
</feature>
<evidence type="ECO:0000313" key="3">
    <source>
        <dbReference type="Proteomes" id="UP001597342"/>
    </source>
</evidence>
<accession>A0ABW4XWE4</accession>
<dbReference type="Gene3D" id="1.10.10.60">
    <property type="entry name" value="Homeodomain-like"/>
    <property type="match status" value="1"/>
</dbReference>
<name>A0ABW4XWE4_9FLAO</name>
<dbReference type="InterPro" id="IPR009061">
    <property type="entry name" value="DNA-bd_dom_put_sf"/>
</dbReference>
<sequence>MERYTMDELTERYNVSTRTIYNWIKEKGLPITQITPQQRWVYKEDLEEWENSFREPVRG</sequence>
<evidence type="ECO:0000313" key="2">
    <source>
        <dbReference type="EMBL" id="MFD2099727.1"/>
    </source>
</evidence>
<comment type="caution">
    <text evidence="2">The sequence shown here is derived from an EMBL/GenBank/DDBJ whole genome shotgun (WGS) entry which is preliminary data.</text>
</comment>
<dbReference type="Pfam" id="PF12728">
    <property type="entry name" value="HTH_17"/>
    <property type="match status" value="1"/>
</dbReference>
<protein>
    <submittedName>
        <fullName evidence="2">Helix-turn-helix domain-containing protein</fullName>
    </submittedName>
</protein>
<gene>
    <name evidence="2" type="ORF">ACFSJE_08095</name>
</gene>
<proteinExistence type="predicted"/>
<keyword evidence="3" id="KW-1185">Reference proteome</keyword>
<dbReference type="InterPro" id="IPR010093">
    <property type="entry name" value="SinI_DNA-bd"/>
</dbReference>
<reference evidence="3" key="1">
    <citation type="journal article" date="2019" name="Int. J. Syst. Evol. Microbiol.">
        <title>The Global Catalogue of Microorganisms (GCM) 10K type strain sequencing project: providing services to taxonomists for standard genome sequencing and annotation.</title>
        <authorList>
            <consortium name="The Broad Institute Genomics Platform"/>
            <consortium name="The Broad Institute Genome Sequencing Center for Infectious Disease"/>
            <person name="Wu L."/>
            <person name="Ma J."/>
        </authorList>
    </citation>
    <scope>NUCLEOTIDE SEQUENCE [LARGE SCALE GENOMIC DNA]</scope>
    <source>
        <strain evidence="3">JCM 3389</strain>
    </source>
</reference>
<dbReference type="NCBIfam" id="TIGR01764">
    <property type="entry name" value="excise"/>
    <property type="match status" value="1"/>
</dbReference>
<dbReference type="Proteomes" id="UP001597342">
    <property type="component" value="Unassembled WGS sequence"/>
</dbReference>
<dbReference type="RefSeq" id="WP_379830483.1">
    <property type="nucleotide sequence ID" value="NZ_JBHUHU010000003.1"/>
</dbReference>
<dbReference type="SUPFAM" id="SSF46955">
    <property type="entry name" value="Putative DNA-binding domain"/>
    <property type="match status" value="1"/>
</dbReference>
<dbReference type="EMBL" id="JBHUHU010000003">
    <property type="protein sequence ID" value="MFD2099727.1"/>
    <property type="molecule type" value="Genomic_DNA"/>
</dbReference>
<dbReference type="InterPro" id="IPR041657">
    <property type="entry name" value="HTH_17"/>
</dbReference>
<organism evidence="2 3">
    <name type="scientific">Flagellimonas iocasae</name>
    <dbReference type="NCBI Taxonomy" id="2055905"/>
    <lineage>
        <taxon>Bacteria</taxon>
        <taxon>Pseudomonadati</taxon>
        <taxon>Bacteroidota</taxon>
        <taxon>Flavobacteriia</taxon>
        <taxon>Flavobacteriales</taxon>
        <taxon>Flavobacteriaceae</taxon>
        <taxon>Flagellimonas</taxon>
    </lineage>
</organism>
<evidence type="ECO:0000259" key="1">
    <source>
        <dbReference type="Pfam" id="PF12728"/>
    </source>
</evidence>